<organism evidence="1 2">
    <name type="scientific">Desertifilum tharense IPPAS B-1220</name>
    <dbReference type="NCBI Taxonomy" id="1781255"/>
    <lineage>
        <taxon>Bacteria</taxon>
        <taxon>Bacillati</taxon>
        <taxon>Cyanobacteriota</taxon>
        <taxon>Cyanophyceae</taxon>
        <taxon>Desertifilales</taxon>
        <taxon>Desertifilaceae</taxon>
        <taxon>Desertifilum</taxon>
    </lineage>
</organism>
<sequence length="96" mass="11067">MEPYFLLAHIAEEEGNIEQAKHYLKRAIYLEPHTLSAYLELGSLYTKQGDMNRARKMWQIAVELLEHQPPQAKIESGKETTVAEVLAMVRKNLKNT</sequence>
<dbReference type="EMBL" id="CP182909">
    <property type="protein sequence ID" value="XPM65860.1"/>
    <property type="molecule type" value="Genomic_DNA"/>
</dbReference>
<evidence type="ECO:0000313" key="2">
    <source>
        <dbReference type="Proteomes" id="UP000095472"/>
    </source>
</evidence>
<dbReference type="Proteomes" id="UP000095472">
    <property type="component" value="Chromosome"/>
</dbReference>
<keyword evidence="2" id="KW-1185">Reference proteome</keyword>
<accession>A0ACD5GY46</accession>
<protein>
    <submittedName>
        <fullName evidence="1">Tetratricopeptide repeat protein</fullName>
    </submittedName>
</protein>
<name>A0ACD5GY46_9CYAN</name>
<gene>
    <name evidence="1" type="ORF">BH720_010270</name>
</gene>
<reference evidence="1 2" key="1">
    <citation type="journal article" date="2016" name="Genome Announc.">
        <title>Draft Genome Sequence of the Thermotolerant Cyanobacterium Desertifilum sp. IPPAS B-1220.</title>
        <authorList>
            <person name="Mironov K.S."/>
            <person name="Sinetova M.A."/>
            <person name="Bolatkhan K."/>
            <person name="Zayadan B.K."/>
            <person name="Ustinova V.V."/>
            <person name="Kupriyanova E.V."/>
            <person name="Skrypnik A.N."/>
            <person name="Gogoleva N.E."/>
            <person name="Gogolev Y.V."/>
            <person name="Los D.A."/>
        </authorList>
    </citation>
    <scope>NUCLEOTIDE SEQUENCE [LARGE SCALE GENOMIC DNA]</scope>
    <source>
        <strain evidence="1 2">IPPAS B-1220</strain>
    </source>
</reference>
<proteinExistence type="predicted"/>
<evidence type="ECO:0000313" key="1">
    <source>
        <dbReference type="EMBL" id="XPM65860.1"/>
    </source>
</evidence>